<keyword evidence="3" id="KW-1185">Reference proteome</keyword>
<evidence type="ECO:0000313" key="2">
    <source>
        <dbReference type="EMBL" id="MFC4034683.1"/>
    </source>
</evidence>
<comment type="caution">
    <text evidence="2">The sequence shown here is derived from an EMBL/GenBank/DDBJ whole genome shotgun (WGS) entry which is preliminary data.</text>
</comment>
<dbReference type="Proteomes" id="UP001595765">
    <property type="component" value="Unassembled WGS sequence"/>
</dbReference>
<gene>
    <name evidence="2" type="ORF">ACFO3J_24895</name>
</gene>
<protein>
    <submittedName>
        <fullName evidence="2">Transposase family protein</fullName>
    </submittedName>
</protein>
<sequence>MERLAEVPDPRDPRGVRHALVVVPALAACAALSGATSLPAVSECMTDAPPYMLEHVGAKLDPLFPRRSVPAETTARRLLARPDRW</sequence>
<dbReference type="RefSeq" id="WP_386433441.1">
    <property type="nucleotide sequence ID" value="NZ_JBHSBB010000016.1"/>
</dbReference>
<accession>A0ABV8HRR4</accession>
<dbReference type="PROSITE" id="PS51257">
    <property type="entry name" value="PROKAR_LIPOPROTEIN"/>
    <property type="match status" value="1"/>
</dbReference>
<proteinExistence type="predicted"/>
<evidence type="ECO:0000313" key="3">
    <source>
        <dbReference type="Proteomes" id="UP001595765"/>
    </source>
</evidence>
<dbReference type="Pfam" id="PF13808">
    <property type="entry name" value="DDE_Tnp_1_assoc"/>
    <property type="match status" value="1"/>
</dbReference>
<feature type="domain" description="H repeat-associated protein N-terminal" evidence="1">
    <location>
        <begin position="2"/>
        <end position="82"/>
    </location>
</feature>
<dbReference type="InterPro" id="IPR032806">
    <property type="entry name" value="YbfD_N"/>
</dbReference>
<dbReference type="EMBL" id="JBHSBB010000016">
    <property type="protein sequence ID" value="MFC4034683.1"/>
    <property type="molecule type" value="Genomic_DNA"/>
</dbReference>
<reference evidence="3" key="1">
    <citation type="journal article" date="2019" name="Int. J. Syst. Evol. Microbiol.">
        <title>The Global Catalogue of Microorganisms (GCM) 10K type strain sequencing project: providing services to taxonomists for standard genome sequencing and annotation.</title>
        <authorList>
            <consortium name="The Broad Institute Genomics Platform"/>
            <consortium name="The Broad Institute Genome Sequencing Center for Infectious Disease"/>
            <person name="Wu L."/>
            <person name="Ma J."/>
        </authorList>
    </citation>
    <scope>NUCLEOTIDE SEQUENCE [LARGE SCALE GENOMIC DNA]</scope>
    <source>
        <strain evidence="3">CGMCC 4.7237</strain>
    </source>
</reference>
<name>A0ABV8HRR4_9ACTN</name>
<organism evidence="2 3">
    <name type="scientific">Streptomyces polygonati</name>
    <dbReference type="NCBI Taxonomy" id="1617087"/>
    <lineage>
        <taxon>Bacteria</taxon>
        <taxon>Bacillati</taxon>
        <taxon>Actinomycetota</taxon>
        <taxon>Actinomycetes</taxon>
        <taxon>Kitasatosporales</taxon>
        <taxon>Streptomycetaceae</taxon>
        <taxon>Streptomyces</taxon>
    </lineage>
</organism>
<evidence type="ECO:0000259" key="1">
    <source>
        <dbReference type="Pfam" id="PF13808"/>
    </source>
</evidence>